<keyword evidence="1" id="KW-0969">Cilium</keyword>
<proteinExistence type="predicted"/>
<keyword evidence="2" id="KW-1185">Reference proteome</keyword>
<name>A0A1M5QNS8_9FIRM</name>
<dbReference type="PANTHER" id="PTHR30531:SF12">
    <property type="entry name" value="FLAGELLAR BIOSYNTHETIC PROTEIN FLHB"/>
    <property type="match status" value="1"/>
</dbReference>
<dbReference type="RefSeq" id="WP_073093075.1">
    <property type="nucleotide sequence ID" value="NZ_FQWY01000036.1"/>
</dbReference>
<dbReference type="Gene3D" id="3.40.1690.10">
    <property type="entry name" value="secretion proteins EscU"/>
    <property type="match status" value="1"/>
</dbReference>
<evidence type="ECO:0000313" key="2">
    <source>
        <dbReference type="Proteomes" id="UP000242329"/>
    </source>
</evidence>
<dbReference type="Pfam" id="PF01312">
    <property type="entry name" value="Bac_export_2"/>
    <property type="match status" value="1"/>
</dbReference>
<accession>A0A1M5QNS8</accession>
<keyword evidence="1" id="KW-0282">Flagellum</keyword>
<dbReference type="SUPFAM" id="SSF160544">
    <property type="entry name" value="EscU C-terminal domain-like"/>
    <property type="match status" value="1"/>
</dbReference>
<dbReference type="InterPro" id="IPR029025">
    <property type="entry name" value="T3SS_substrate_exporter_C"/>
</dbReference>
<dbReference type="GO" id="GO:0005886">
    <property type="term" value="C:plasma membrane"/>
    <property type="evidence" value="ECO:0007669"/>
    <property type="project" value="TreeGrafter"/>
</dbReference>
<dbReference type="Proteomes" id="UP000242329">
    <property type="component" value="Unassembled WGS sequence"/>
</dbReference>
<dbReference type="AlphaFoldDB" id="A0A1M5QNS8"/>
<sequence length="88" mass="10224">MEELKREKAVALRYDGEKEAAPYLIAKGRGVIARKIRELAQEYGVPLHQDEVLADYLLALDLYEEIPPELYAVVAEVLAFIYRMHERY</sequence>
<reference evidence="2" key="1">
    <citation type="submission" date="2016-11" db="EMBL/GenBank/DDBJ databases">
        <authorList>
            <person name="Varghese N."/>
            <person name="Submissions S."/>
        </authorList>
    </citation>
    <scope>NUCLEOTIDE SEQUENCE [LARGE SCALE GENOMIC DNA]</scope>
    <source>
        <strain evidence="2">DSM 11003</strain>
    </source>
</reference>
<dbReference type="PRINTS" id="PR00950">
    <property type="entry name" value="TYPE3IMSPROT"/>
</dbReference>
<dbReference type="InterPro" id="IPR006135">
    <property type="entry name" value="T3SS_substrate_exporter"/>
</dbReference>
<keyword evidence="1" id="KW-0966">Cell projection</keyword>
<dbReference type="PANTHER" id="PTHR30531">
    <property type="entry name" value="FLAGELLAR BIOSYNTHETIC PROTEIN FLHB"/>
    <property type="match status" value="1"/>
</dbReference>
<dbReference type="STRING" id="1123382.SAMN02745221_01811"/>
<organism evidence="1 2">
    <name type="scientific">Thermosyntropha lipolytica DSM 11003</name>
    <dbReference type="NCBI Taxonomy" id="1123382"/>
    <lineage>
        <taxon>Bacteria</taxon>
        <taxon>Bacillati</taxon>
        <taxon>Bacillota</taxon>
        <taxon>Clostridia</taxon>
        <taxon>Eubacteriales</taxon>
        <taxon>Syntrophomonadaceae</taxon>
        <taxon>Thermosyntropha</taxon>
    </lineage>
</organism>
<evidence type="ECO:0000313" key="1">
    <source>
        <dbReference type="EMBL" id="SHH15469.1"/>
    </source>
</evidence>
<dbReference type="OrthoDB" id="9810419at2"/>
<dbReference type="GO" id="GO:0009306">
    <property type="term" value="P:protein secretion"/>
    <property type="evidence" value="ECO:0007669"/>
    <property type="project" value="InterPro"/>
</dbReference>
<dbReference type="EMBL" id="FQWY01000036">
    <property type="protein sequence ID" value="SHH15469.1"/>
    <property type="molecule type" value="Genomic_DNA"/>
</dbReference>
<gene>
    <name evidence="1" type="ORF">SAMN02745221_01811</name>
</gene>
<protein>
    <submittedName>
        <fullName evidence="1">Flagellar biosynthesis protein</fullName>
    </submittedName>
</protein>